<reference evidence="1" key="1">
    <citation type="thesis" date="2020" institute="ProQuest LLC" country="789 East Eisenhower Parkway, Ann Arbor, MI, USA">
        <title>Comparative Genomics and Chromosome Evolution.</title>
        <authorList>
            <person name="Mudd A.B."/>
        </authorList>
    </citation>
    <scope>NUCLEOTIDE SEQUENCE</scope>
    <source>
        <strain evidence="1">237g6f4</strain>
        <tissue evidence="1">Blood</tissue>
    </source>
</reference>
<comment type="caution">
    <text evidence="1">The sequence shown here is derived from an EMBL/GenBank/DDBJ whole genome shotgun (WGS) entry which is preliminary data.</text>
</comment>
<dbReference type="AlphaFoldDB" id="A0AAV6ZPF5"/>
<gene>
    <name evidence="1" type="ORF">GDO81_021623</name>
</gene>
<evidence type="ECO:0000313" key="1">
    <source>
        <dbReference type="EMBL" id="KAG8549332.1"/>
    </source>
</evidence>
<dbReference type="Proteomes" id="UP000824782">
    <property type="component" value="Unassembled WGS sequence"/>
</dbReference>
<evidence type="ECO:0000313" key="2">
    <source>
        <dbReference type="Proteomes" id="UP000824782"/>
    </source>
</evidence>
<proteinExistence type="predicted"/>
<dbReference type="EMBL" id="WNYA01000199">
    <property type="protein sequence ID" value="KAG8549332.1"/>
    <property type="molecule type" value="Genomic_DNA"/>
</dbReference>
<accession>A0AAV6ZPF5</accession>
<protein>
    <submittedName>
        <fullName evidence="1">Uncharacterized protein</fullName>
    </submittedName>
</protein>
<organism evidence="1 2">
    <name type="scientific">Engystomops pustulosus</name>
    <name type="common">Tungara frog</name>
    <name type="synonym">Physalaemus pustulosus</name>
    <dbReference type="NCBI Taxonomy" id="76066"/>
    <lineage>
        <taxon>Eukaryota</taxon>
        <taxon>Metazoa</taxon>
        <taxon>Chordata</taxon>
        <taxon>Craniata</taxon>
        <taxon>Vertebrata</taxon>
        <taxon>Euteleostomi</taxon>
        <taxon>Amphibia</taxon>
        <taxon>Batrachia</taxon>
        <taxon>Anura</taxon>
        <taxon>Neobatrachia</taxon>
        <taxon>Hyloidea</taxon>
        <taxon>Leptodactylidae</taxon>
        <taxon>Leiuperinae</taxon>
        <taxon>Engystomops</taxon>
    </lineage>
</organism>
<name>A0AAV6ZPF5_ENGPU</name>
<sequence length="99" mass="10585">MCPLHVLLQCISNVQVLQVSWIQRHLPVLGYSESPETPGGGAAPPYIGGSGLCAPCGIGRGISLRRLLFPILSVIVTCSSESANNPITSERKEKIEENE</sequence>
<keyword evidence="2" id="KW-1185">Reference proteome</keyword>